<keyword evidence="1" id="KW-0812">Transmembrane</keyword>
<dbReference type="Proteomes" id="UP000536685">
    <property type="component" value="Unassembled WGS sequence"/>
</dbReference>
<name>A0A841AQN9_9MICO</name>
<feature type="transmembrane region" description="Helical" evidence="1">
    <location>
        <begin position="38"/>
        <end position="59"/>
    </location>
</feature>
<evidence type="ECO:0000256" key="1">
    <source>
        <dbReference type="SAM" id="Phobius"/>
    </source>
</evidence>
<dbReference type="EMBL" id="JACHMJ010000001">
    <property type="protein sequence ID" value="MBB5844091.1"/>
    <property type="molecule type" value="Genomic_DNA"/>
</dbReference>
<comment type="caution">
    <text evidence="2">The sequence shown here is derived from an EMBL/GenBank/DDBJ whole genome shotgun (WGS) entry which is preliminary data.</text>
</comment>
<reference evidence="2 3" key="1">
    <citation type="submission" date="2020-08" db="EMBL/GenBank/DDBJ databases">
        <title>Sequencing the genomes of 1000 actinobacteria strains.</title>
        <authorList>
            <person name="Klenk H.-P."/>
        </authorList>
    </citation>
    <scope>NUCLEOTIDE SEQUENCE [LARGE SCALE GENOMIC DNA]</scope>
    <source>
        <strain evidence="2 3">DSM 105784</strain>
    </source>
</reference>
<keyword evidence="3" id="KW-1185">Reference proteome</keyword>
<protein>
    <submittedName>
        <fullName evidence="2">Uncharacterized protein</fullName>
    </submittedName>
</protein>
<sequence>MHDTATEGQTEADEPIWFLPAGAAEGERNEHRFRGWKLVVLASAGFWIVVAAAAVWAVVSFL</sequence>
<evidence type="ECO:0000313" key="2">
    <source>
        <dbReference type="EMBL" id="MBB5844091.1"/>
    </source>
</evidence>
<accession>A0A841AQN9</accession>
<dbReference type="AlphaFoldDB" id="A0A841AQN9"/>
<proteinExistence type="predicted"/>
<keyword evidence="1" id="KW-1133">Transmembrane helix</keyword>
<evidence type="ECO:0000313" key="3">
    <source>
        <dbReference type="Proteomes" id="UP000536685"/>
    </source>
</evidence>
<organism evidence="2 3">
    <name type="scientific">Conyzicola lurida</name>
    <dbReference type="NCBI Taxonomy" id="1172621"/>
    <lineage>
        <taxon>Bacteria</taxon>
        <taxon>Bacillati</taxon>
        <taxon>Actinomycetota</taxon>
        <taxon>Actinomycetes</taxon>
        <taxon>Micrococcales</taxon>
        <taxon>Microbacteriaceae</taxon>
        <taxon>Conyzicola</taxon>
    </lineage>
</organism>
<dbReference type="RefSeq" id="WP_184237910.1">
    <property type="nucleotide sequence ID" value="NZ_JACHMJ010000001.1"/>
</dbReference>
<keyword evidence="1" id="KW-0472">Membrane</keyword>
<gene>
    <name evidence="2" type="ORF">HD599_002414</name>
</gene>